<comment type="caution">
    <text evidence="1">The sequence shown here is derived from an EMBL/GenBank/DDBJ whole genome shotgun (WGS) entry which is preliminary data.</text>
</comment>
<gene>
    <name evidence="1" type="ORF">ACFFX0_10565</name>
</gene>
<sequence>MTRVPRYTASSMSWVTNSTVRESSFQRRSTRSSRSARVWASTAAKGSSITSTFGRYATARAMATRCCIPPDNCQG</sequence>
<organism evidence="1 2">
    <name type="scientific">Citricoccus parietis</name>
    <dbReference type="NCBI Taxonomy" id="592307"/>
    <lineage>
        <taxon>Bacteria</taxon>
        <taxon>Bacillati</taxon>
        <taxon>Actinomycetota</taxon>
        <taxon>Actinomycetes</taxon>
        <taxon>Micrococcales</taxon>
        <taxon>Micrococcaceae</taxon>
        <taxon>Citricoccus</taxon>
    </lineage>
</organism>
<dbReference type="EMBL" id="JBHMFI010000001">
    <property type="protein sequence ID" value="MFB9071621.1"/>
    <property type="molecule type" value="Genomic_DNA"/>
</dbReference>
<evidence type="ECO:0000313" key="2">
    <source>
        <dbReference type="Proteomes" id="UP001589575"/>
    </source>
</evidence>
<proteinExistence type="predicted"/>
<dbReference type="Proteomes" id="UP001589575">
    <property type="component" value="Unassembled WGS sequence"/>
</dbReference>
<reference evidence="1 2" key="1">
    <citation type="submission" date="2024-09" db="EMBL/GenBank/DDBJ databases">
        <authorList>
            <person name="Sun Q."/>
            <person name="Mori K."/>
        </authorList>
    </citation>
    <scope>NUCLEOTIDE SEQUENCE [LARGE SCALE GENOMIC DNA]</scope>
    <source>
        <strain evidence="1 2">CCM 7609</strain>
    </source>
</reference>
<keyword evidence="2" id="KW-1185">Reference proteome</keyword>
<accession>A0ABV5FY61</accession>
<name>A0ABV5FY61_9MICC</name>
<evidence type="ECO:0000313" key="1">
    <source>
        <dbReference type="EMBL" id="MFB9071621.1"/>
    </source>
</evidence>
<protein>
    <submittedName>
        <fullName evidence="1">Uncharacterized protein</fullName>
    </submittedName>
</protein>